<gene>
    <name evidence="1" type="primary">ORF166390</name>
</gene>
<proteinExistence type="predicted"/>
<dbReference type="AlphaFoldDB" id="A0A0B7B9A2"/>
<protein>
    <submittedName>
        <fullName evidence="1">Uncharacterized protein</fullName>
    </submittedName>
</protein>
<sequence length="62" mass="6862">MIRLSAVYGQDKTNQVLLSDDIMMAVLSNNKSTSCNTRSAFCTEWLVIPSTFPFNPCSLAMV</sequence>
<accession>A0A0B7B9A2</accession>
<organism evidence="1">
    <name type="scientific">Arion vulgaris</name>
    <dbReference type="NCBI Taxonomy" id="1028688"/>
    <lineage>
        <taxon>Eukaryota</taxon>
        <taxon>Metazoa</taxon>
        <taxon>Spiralia</taxon>
        <taxon>Lophotrochozoa</taxon>
        <taxon>Mollusca</taxon>
        <taxon>Gastropoda</taxon>
        <taxon>Heterobranchia</taxon>
        <taxon>Euthyneura</taxon>
        <taxon>Panpulmonata</taxon>
        <taxon>Eupulmonata</taxon>
        <taxon>Stylommatophora</taxon>
        <taxon>Helicina</taxon>
        <taxon>Arionoidea</taxon>
        <taxon>Arionidae</taxon>
        <taxon>Arion</taxon>
    </lineage>
</organism>
<evidence type="ECO:0000313" key="1">
    <source>
        <dbReference type="EMBL" id="CEK88665.1"/>
    </source>
</evidence>
<reference evidence="1" key="1">
    <citation type="submission" date="2014-12" db="EMBL/GenBank/DDBJ databases">
        <title>Insight into the proteome of Arion vulgaris.</title>
        <authorList>
            <person name="Aradska J."/>
            <person name="Bulat T."/>
            <person name="Smidak R."/>
            <person name="Sarate P."/>
            <person name="Gangsoo J."/>
            <person name="Sialana F."/>
            <person name="Bilban M."/>
            <person name="Lubec G."/>
        </authorList>
    </citation>
    <scope>NUCLEOTIDE SEQUENCE</scope>
    <source>
        <tissue evidence="1">Skin</tissue>
    </source>
</reference>
<dbReference type="EMBL" id="HACG01041800">
    <property type="protein sequence ID" value="CEK88665.1"/>
    <property type="molecule type" value="Transcribed_RNA"/>
</dbReference>
<name>A0A0B7B9A2_9EUPU</name>